<proteinExistence type="inferred from homology"/>
<keyword evidence="6 12" id="KW-0004">4Fe-4S</keyword>
<comment type="subunit">
    <text evidence="5 12">Homodimer.</text>
</comment>
<dbReference type="EC" id="4.2.1.2" evidence="12"/>
<dbReference type="InterPro" id="IPR004647">
    <property type="entry name" value="Fe-S_hydro-lyase_TtdB-typ_cat"/>
</dbReference>
<evidence type="ECO:0000256" key="1">
    <source>
        <dbReference type="ARBA" id="ARBA00000929"/>
    </source>
</evidence>
<keyword evidence="7" id="KW-0816">Tricarboxylic acid cycle</keyword>
<protein>
    <recommendedName>
        <fullName evidence="12">Fumarate hydratase class I</fullName>
        <ecNumber evidence="12">4.2.1.2</ecNumber>
    </recommendedName>
</protein>
<keyword evidence="16" id="KW-1185">Reference proteome</keyword>
<dbReference type="InterPro" id="IPR051208">
    <property type="entry name" value="Class-I_Fumarase/Tartrate_DH"/>
</dbReference>
<dbReference type="PANTHER" id="PTHR30389">
    <property type="entry name" value="FUMARATE HYDRATASE-RELATED"/>
    <property type="match status" value="1"/>
</dbReference>
<comment type="catalytic activity">
    <reaction evidence="1 12">
        <text>(S)-malate = fumarate + H2O</text>
        <dbReference type="Rhea" id="RHEA:12460"/>
        <dbReference type="ChEBI" id="CHEBI:15377"/>
        <dbReference type="ChEBI" id="CHEBI:15589"/>
        <dbReference type="ChEBI" id="CHEBI:29806"/>
        <dbReference type="EC" id="4.2.1.2"/>
    </reaction>
</comment>
<evidence type="ECO:0000256" key="11">
    <source>
        <dbReference type="ARBA" id="ARBA00023239"/>
    </source>
</evidence>
<sequence>MSNKSFYYQNPFPLSHDDTEYYLLSREHVSVSQFDGQDVLKVEPEALTLLAQQAFHDAAFMLRPSHQKQVAAILSDPQASENDKYVALQFLRNSEIAAKGVLPTCQDTGTAIIMGKKGQRVWTGGGDEAALSQGVYNTYISDNLRYSQNAALDMYKEVNTGTNLPAQIDLYSVDGDEYKFLCIAKGGGSANKTYLYQETKALITPAKLKNYLVEKMRTLGTAACPPYHIAFVIGGTSAEVTLKTVKLASTRYYDGLPTEGNEHGQAFRDMNLEKELMIEAQNLGLGAQFGGKYFAHDIRVVRLPRHGASCPIGMGVSCSADRNIKAKINRDGIWIEKLEHNPAQYIPEALREQGEGAAVSINLNQPMSDILAQLSAHPVSTRLSLNGTIIVARDIAHAKLKELLDNGEELPQYVKDHPIYYAGPAKTPEGYASGSLGPTTAGRMDSYVDLLQSHGASMVMLAKGNRSQQVTDACHQHGGFYLGSIGGPAAVLAQNSIKSLECVAYPELGMEAIWKIEVENFPAFILVDDKGNDFFQQIQNKQCAGCPQR</sequence>
<dbReference type="Pfam" id="PF05681">
    <property type="entry name" value="Fumerase"/>
    <property type="match status" value="1"/>
</dbReference>
<reference evidence="15 16" key="1">
    <citation type="submission" date="2020-04" db="EMBL/GenBank/DDBJ databases">
        <title>The draft genome of Kluyvera sichuanensis strain SCKS090646.</title>
        <authorList>
            <person name="Wei L."/>
            <person name="Liu L."/>
            <person name="Feng Y."/>
            <person name="Zong Z."/>
        </authorList>
    </citation>
    <scope>NUCLEOTIDE SEQUENCE [LARGE SCALE GENOMIC DNA]</scope>
    <source>
        <strain evidence="15 16">090646</strain>
    </source>
</reference>
<dbReference type="PIRSF" id="PIRSF001394">
    <property type="entry name" value="Fe_dep_fumar_hy"/>
    <property type="match status" value="1"/>
</dbReference>
<evidence type="ECO:0000259" key="13">
    <source>
        <dbReference type="Pfam" id="PF05681"/>
    </source>
</evidence>
<dbReference type="NCBIfam" id="NF011920">
    <property type="entry name" value="PRK15391.1"/>
    <property type="match status" value="1"/>
</dbReference>
<evidence type="ECO:0000256" key="8">
    <source>
        <dbReference type="ARBA" id="ARBA00022723"/>
    </source>
</evidence>
<evidence type="ECO:0000256" key="12">
    <source>
        <dbReference type="PIRNR" id="PIRNR001394"/>
    </source>
</evidence>
<dbReference type="InterPro" id="IPR011167">
    <property type="entry name" value="Fe_dep_fumarate_hydratase"/>
</dbReference>
<evidence type="ECO:0000256" key="9">
    <source>
        <dbReference type="ARBA" id="ARBA00023004"/>
    </source>
</evidence>
<evidence type="ECO:0000259" key="14">
    <source>
        <dbReference type="Pfam" id="PF05683"/>
    </source>
</evidence>
<gene>
    <name evidence="15" type="ORF">HII27_21695</name>
</gene>
<comment type="function">
    <text evidence="12">Catalyzes the reversible hydration of fumarate to (S)-malate.</text>
</comment>
<feature type="domain" description="Fe-S hydro-lyase tartrate dehydratase alpha-type catalytic" evidence="13">
    <location>
        <begin position="51"/>
        <end position="326"/>
    </location>
</feature>
<dbReference type="InterPro" id="IPR004646">
    <property type="entry name" value="Fe-S_hydro-lyase_TtdA-typ_cat"/>
</dbReference>
<evidence type="ECO:0000256" key="6">
    <source>
        <dbReference type="ARBA" id="ARBA00022485"/>
    </source>
</evidence>
<comment type="pathway">
    <text evidence="3">Carbohydrate metabolism; tricarboxylic acid cycle; (S)-malate from fumarate: step 1/1.</text>
</comment>
<evidence type="ECO:0000256" key="5">
    <source>
        <dbReference type="ARBA" id="ARBA00011738"/>
    </source>
</evidence>
<comment type="similarity">
    <text evidence="4 12">Belongs to the class-I fumarase family.</text>
</comment>
<evidence type="ECO:0000313" key="15">
    <source>
        <dbReference type="EMBL" id="MBC1188315.1"/>
    </source>
</evidence>
<dbReference type="PANTHER" id="PTHR30389:SF0">
    <property type="entry name" value="FUMARATE HYDRATASE CLASS I, AEROBIC"/>
    <property type="match status" value="1"/>
</dbReference>
<evidence type="ECO:0000256" key="2">
    <source>
        <dbReference type="ARBA" id="ARBA00001966"/>
    </source>
</evidence>
<dbReference type="NCBIfam" id="TIGR00723">
    <property type="entry name" value="ttdB_fumA_fumB"/>
    <property type="match status" value="1"/>
</dbReference>
<dbReference type="NCBIfam" id="NF011919">
    <property type="entry name" value="PRK15390.1"/>
    <property type="match status" value="1"/>
</dbReference>
<keyword evidence="11 12" id="KW-0456">Lyase</keyword>
<comment type="cofactor">
    <cofactor evidence="2 12">
        <name>[4Fe-4S] cluster</name>
        <dbReference type="ChEBI" id="CHEBI:49883"/>
    </cofactor>
</comment>
<evidence type="ECO:0000313" key="16">
    <source>
        <dbReference type="Proteomes" id="UP000607331"/>
    </source>
</evidence>
<dbReference type="EMBL" id="JABBJF010000028">
    <property type="protein sequence ID" value="MBC1188315.1"/>
    <property type="molecule type" value="Genomic_DNA"/>
</dbReference>
<dbReference type="Gene3D" id="3.20.130.10">
    <property type="entry name" value="Fe-S hydro-lyase, tartrate dehydratase beta-type, catalytic domain"/>
    <property type="match status" value="1"/>
</dbReference>
<name>A0ABR6RZ46_9ENTR</name>
<evidence type="ECO:0000256" key="10">
    <source>
        <dbReference type="ARBA" id="ARBA00023014"/>
    </source>
</evidence>
<accession>A0ABR6RZ46</accession>
<keyword evidence="8 12" id="KW-0479">Metal-binding</keyword>
<evidence type="ECO:0000256" key="7">
    <source>
        <dbReference type="ARBA" id="ARBA00022532"/>
    </source>
</evidence>
<comment type="caution">
    <text evidence="15">The sequence shown here is derived from an EMBL/GenBank/DDBJ whole genome shotgun (WGS) entry which is preliminary data.</text>
</comment>
<feature type="domain" description="Fe-S hydro-lyase tartrate dehydratase beta-type catalytic" evidence="14">
    <location>
        <begin position="332"/>
        <end position="537"/>
    </location>
</feature>
<dbReference type="SUPFAM" id="SSF117457">
    <property type="entry name" value="FumA C-terminal domain-like"/>
    <property type="match status" value="1"/>
</dbReference>
<dbReference type="Proteomes" id="UP000607331">
    <property type="component" value="Unassembled WGS sequence"/>
</dbReference>
<organism evidence="15 16">
    <name type="scientific">Kluyvera sichuanensis</name>
    <dbReference type="NCBI Taxonomy" id="2725494"/>
    <lineage>
        <taxon>Bacteria</taxon>
        <taxon>Pseudomonadati</taxon>
        <taxon>Pseudomonadota</taxon>
        <taxon>Gammaproteobacteria</taxon>
        <taxon>Enterobacterales</taxon>
        <taxon>Enterobacteriaceae</taxon>
        <taxon>Kluyvera</taxon>
    </lineage>
</organism>
<dbReference type="Pfam" id="PF05683">
    <property type="entry name" value="Fumerase_C"/>
    <property type="match status" value="1"/>
</dbReference>
<keyword evidence="9 12" id="KW-0408">Iron</keyword>
<dbReference type="InterPro" id="IPR036660">
    <property type="entry name" value="Fe-S_hydroAse_TtdB_cat_sf"/>
</dbReference>
<evidence type="ECO:0000256" key="3">
    <source>
        <dbReference type="ARBA" id="ARBA00004859"/>
    </source>
</evidence>
<keyword evidence="10 12" id="KW-0411">Iron-sulfur</keyword>
<evidence type="ECO:0000256" key="4">
    <source>
        <dbReference type="ARBA" id="ARBA00008876"/>
    </source>
</evidence>
<dbReference type="RefSeq" id="WP_185669480.1">
    <property type="nucleotide sequence ID" value="NZ_JABBJF010000028.1"/>
</dbReference>